<feature type="compositionally biased region" description="Basic and acidic residues" evidence="1">
    <location>
        <begin position="131"/>
        <end position="140"/>
    </location>
</feature>
<dbReference type="AlphaFoldDB" id="A0AAD5HAA8"/>
<dbReference type="PANTHER" id="PTHR13582:SF0">
    <property type="entry name" value="M-PHASE PHOSPHOPROTEIN 6"/>
    <property type="match status" value="1"/>
</dbReference>
<dbReference type="Proteomes" id="UP001206595">
    <property type="component" value="Unassembled WGS sequence"/>
</dbReference>
<reference evidence="2" key="1">
    <citation type="submission" date="2021-06" db="EMBL/GenBank/DDBJ databases">
        <authorList>
            <consortium name="DOE Joint Genome Institute"/>
            <person name="Mondo S.J."/>
            <person name="Amses K.R."/>
            <person name="Simmons D.R."/>
            <person name="Longcore J.E."/>
            <person name="Seto K."/>
            <person name="Alves G.H."/>
            <person name="Bonds A.E."/>
            <person name="Quandt C.A."/>
            <person name="Davis W.J."/>
            <person name="Chang Y."/>
            <person name="Letcher P.M."/>
            <person name="Powell M.J."/>
            <person name="Kuo A."/>
            <person name="Labutti K."/>
            <person name="Pangilinan J."/>
            <person name="Andreopoulos W."/>
            <person name="Tritt A."/>
            <person name="Riley R."/>
            <person name="Hundley H."/>
            <person name="Johnson J."/>
            <person name="Lipzen A."/>
            <person name="Barry K."/>
            <person name="Berbee M.L."/>
            <person name="Buchler N.E."/>
            <person name="Grigoriev I.V."/>
            <person name="Spatafora J.W."/>
            <person name="Stajich J.E."/>
            <person name="James T.Y."/>
        </authorList>
    </citation>
    <scope>NUCLEOTIDE SEQUENCE</scope>
    <source>
        <strain evidence="2">AG</strain>
    </source>
</reference>
<protein>
    <recommendedName>
        <fullName evidence="4">M-phase phosphoprotein 6</fullName>
    </recommendedName>
</protein>
<gene>
    <name evidence="2" type="ORF">K450DRAFT_262236</name>
</gene>
<accession>A0AAD5HAA8</accession>
<evidence type="ECO:0000313" key="3">
    <source>
        <dbReference type="Proteomes" id="UP001206595"/>
    </source>
</evidence>
<dbReference type="Pfam" id="PF10175">
    <property type="entry name" value="MPP6"/>
    <property type="match status" value="1"/>
</dbReference>
<evidence type="ECO:0000256" key="1">
    <source>
        <dbReference type="SAM" id="MobiDB-lite"/>
    </source>
</evidence>
<proteinExistence type="predicted"/>
<dbReference type="InterPro" id="IPR019324">
    <property type="entry name" value="MPP6"/>
</dbReference>
<comment type="caution">
    <text evidence="2">The sequence shown here is derived from an EMBL/GenBank/DDBJ whole genome shotgun (WGS) entry which is preliminary data.</text>
</comment>
<feature type="region of interest" description="Disordered" evidence="1">
    <location>
        <begin position="83"/>
        <end position="163"/>
    </location>
</feature>
<feature type="compositionally biased region" description="Basic and acidic residues" evidence="1">
    <location>
        <begin position="98"/>
        <end position="118"/>
    </location>
</feature>
<dbReference type="GeneID" id="75917788"/>
<name>A0AAD5HAA8_UMBRA</name>
<evidence type="ECO:0000313" key="2">
    <source>
        <dbReference type="EMBL" id="KAI8575326.1"/>
    </source>
</evidence>
<dbReference type="GO" id="GO:0000460">
    <property type="term" value="P:maturation of 5.8S rRNA"/>
    <property type="evidence" value="ECO:0007669"/>
    <property type="project" value="TreeGrafter"/>
</dbReference>
<dbReference type="PANTHER" id="PTHR13582">
    <property type="entry name" value="M-PHASE PHOSPHOPROTEIN 6"/>
    <property type="match status" value="1"/>
</dbReference>
<evidence type="ECO:0008006" key="4">
    <source>
        <dbReference type="Google" id="ProtNLM"/>
    </source>
</evidence>
<dbReference type="EMBL" id="MU620986">
    <property type="protein sequence ID" value="KAI8575326.1"/>
    <property type="molecule type" value="Genomic_DNA"/>
</dbReference>
<keyword evidence="3" id="KW-1185">Reference proteome</keyword>
<sequence length="163" mass="18843">MPESTKKPSSKLLAMKFMQRSAESERREELEQVQKKELSTSEWRLEYKGEKLQKPKIRVQYEPSFLGFTDTTTLGRKSYKKFNTDLETTEEDQVSEQRLARETAEEKANEISDKDMGKRYSKGISRVAHSVSKDNKRKQTDGASNAPKRGKSNENGNKFMKPK</sequence>
<dbReference type="RefSeq" id="XP_051440330.1">
    <property type="nucleotide sequence ID" value="XM_051592445.1"/>
</dbReference>
<reference evidence="2" key="2">
    <citation type="journal article" date="2022" name="Proc. Natl. Acad. Sci. U.S.A.">
        <title>Diploid-dominant life cycles characterize the early evolution of Fungi.</title>
        <authorList>
            <person name="Amses K.R."/>
            <person name="Simmons D.R."/>
            <person name="Longcore J.E."/>
            <person name="Mondo S.J."/>
            <person name="Seto K."/>
            <person name="Jeronimo G.H."/>
            <person name="Bonds A.E."/>
            <person name="Quandt C.A."/>
            <person name="Davis W.J."/>
            <person name="Chang Y."/>
            <person name="Federici B.A."/>
            <person name="Kuo A."/>
            <person name="LaButti K."/>
            <person name="Pangilinan J."/>
            <person name="Andreopoulos W."/>
            <person name="Tritt A."/>
            <person name="Riley R."/>
            <person name="Hundley H."/>
            <person name="Johnson J."/>
            <person name="Lipzen A."/>
            <person name="Barry K."/>
            <person name="Lang B.F."/>
            <person name="Cuomo C.A."/>
            <person name="Buchler N.E."/>
            <person name="Grigoriev I.V."/>
            <person name="Spatafora J.W."/>
            <person name="Stajich J.E."/>
            <person name="James T.Y."/>
        </authorList>
    </citation>
    <scope>NUCLEOTIDE SEQUENCE</scope>
    <source>
        <strain evidence="2">AG</strain>
    </source>
</reference>
<organism evidence="2 3">
    <name type="scientific">Umbelopsis ramanniana AG</name>
    <dbReference type="NCBI Taxonomy" id="1314678"/>
    <lineage>
        <taxon>Eukaryota</taxon>
        <taxon>Fungi</taxon>
        <taxon>Fungi incertae sedis</taxon>
        <taxon>Mucoromycota</taxon>
        <taxon>Mucoromycotina</taxon>
        <taxon>Umbelopsidomycetes</taxon>
        <taxon>Umbelopsidales</taxon>
        <taxon>Umbelopsidaceae</taxon>
        <taxon>Umbelopsis</taxon>
    </lineage>
</organism>